<evidence type="ECO:0000313" key="10">
    <source>
        <dbReference type="EMBL" id="KIY71307.1"/>
    </source>
</evidence>
<evidence type="ECO:0000256" key="7">
    <source>
        <dbReference type="ARBA" id="ARBA00023049"/>
    </source>
</evidence>
<dbReference type="PANTHER" id="PTHR37016:SF3">
    <property type="entry name" value="NEUTRAL PROTEASE 2-RELATED"/>
    <property type="match status" value="1"/>
</dbReference>
<evidence type="ECO:0000256" key="5">
    <source>
        <dbReference type="ARBA" id="ARBA00022801"/>
    </source>
</evidence>
<accession>A0A0D7BLI7</accession>
<keyword evidence="11" id="KW-1185">Reference proteome</keyword>
<sequence>MFARTSLVALVFAAIGVSAAPSLSLAVSGADSVVGVNNLEVVATLTNSGDETLKVLNDPNSVLNAIPANSFSIESDAGSVPAFVGAKVKYSPEVAAAKGAYTTLAPGESVTISHNLGEAYNFTLSGESSYNIKASNVFQIVDDAGAVSTIEADTADATHAAALTGALSFARPSLSKRIKYSGCSSTQQTQVKTAASSANTYAANAVSYLKGISASTTRYAYWFGAYTASRKSTVQSHYTNIASYDYTVDYTFDCSCSDAGVYAWVYADQFGTINLCPAFWDAPNTGTDSRAGTLIHEASHFNKIAGTDDHVYGQSSAHSLALSNPTNAIDNADNHEYFAENTPSKA</sequence>
<evidence type="ECO:0000256" key="2">
    <source>
        <dbReference type="ARBA" id="ARBA00010279"/>
    </source>
</evidence>
<dbReference type="InterPro" id="IPR034115">
    <property type="entry name" value="M35_peptidyl-Lys"/>
</dbReference>
<dbReference type="CDD" id="cd11306">
    <property type="entry name" value="M35_peptidyl-Lys"/>
    <property type="match status" value="1"/>
</dbReference>
<dbReference type="Proteomes" id="UP000054007">
    <property type="component" value="Unassembled WGS sequence"/>
</dbReference>
<comment type="cofactor">
    <cofactor evidence="1">
        <name>Zn(2+)</name>
        <dbReference type="ChEBI" id="CHEBI:29105"/>
    </cofactor>
</comment>
<keyword evidence="8" id="KW-0732">Signal</keyword>
<dbReference type="OrthoDB" id="412874at2759"/>
<dbReference type="GO" id="GO:0006508">
    <property type="term" value="P:proteolysis"/>
    <property type="evidence" value="ECO:0007669"/>
    <property type="project" value="UniProtKB-KW"/>
</dbReference>
<dbReference type="EMBL" id="KN880456">
    <property type="protein sequence ID" value="KIY71307.1"/>
    <property type="molecule type" value="Genomic_DNA"/>
</dbReference>
<proteinExistence type="inferred from homology"/>
<dbReference type="SMART" id="SM01351">
    <property type="entry name" value="Aspzincin_M35"/>
    <property type="match status" value="1"/>
</dbReference>
<evidence type="ECO:0000256" key="4">
    <source>
        <dbReference type="ARBA" id="ARBA00022723"/>
    </source>
</evidence>
<evidence type="ECO:0000259" key="9">
    <source>
        <dbReference type="SMART" id="SM01351"/>
    </source>
</evidence>
<dbReference type="STRING" id="1314674.A0A0D7BLI7"/>
<feature type="chain" id="PRO_5002317180" evidence="8">
    <location>
        <begin position="20"/>
        <end position="346"/>
    </location>
</feature>
<protein>
    <submittedName>
        <fullName evidence="10">Zincin</fullName>
    </submittedName>
</protein>
<keyword evidence="3" id="KW-0645">Protease</keyword>
<organism evidence="10 11">
    <name type="scientific">Cylindrobasidium torrendii FP15055 ss-10</name>
    <dbReference type="NCBI Taxonomy" id="1314674"/>
    <lineage>
        <taxon>Eukaryota</taxon>
        <taxon>Fungi</taxon>
        <taxon>Dikarya</taxon>
        <taxon>Basidiomycota</taxon>
        <taxon>Agaricomycotina</taxon>
        <taxon>Agaricomycetes</taxon>
        <taxon>Agaricomycetidae</taxon>
        <taxon>Agaricales</taxon>
        <taxon>Marasmiineae</taxon>
        <taxon>Physalacriaceae</taxon>
        <taxon>Cylindrobasidium</taxon>
    </lineage>
</organism>
<evidence type="ECO:0000256" key="1">
    <source>
        <dbReference type="ARBA" id="ARBA00001947"/>
    </source>
</evidence>
<feature type="signal peptide" evidence="8">
    <location>
        <begin position="1"/>
        <end position="19"/>
    </location>
</feature>
<keyword evidence="7" id="KW-0482">Metalloprotease</keyword>
<comment type="similarity">
    <text evidence="2">Belongs to the peptidase M35 family.</text>
</comment>
<keyword evidence="5" id="KW-0378">Hydrolase</keyword>
<dbReference type="InterPro" id="IPR050414">
    <property type="entry name" value="Fungal_M35_metalloproteases"/>
</dbReference>
<evidence type="ECO:0000256" key="8">
    <source>
        <dbReference type="SAM" id="SignalP"/>
    </source>
</evidence>
<keyword evidence="4" id="KW-0479">Metal-binding</keyword>
<dbReference type="GO" id="GO:0046872">
    <property type="term" value="F:metal ion binding"/>
    <property type="evidence" value="ECO:0007669"/>
    <property type="project" value="UniProtKB-KW"/>
</dbReference>
<dbReference type="PANTHER" id="PTHR37016">
    <property type="match status" value="1"/>
</dbReference>
<name>A0A0D7BLI7_9AGAR</name>
<evidence type="ECO:0000256" key="6">
    <source>
        <dbReference type="ARBA" id="ARBA00022833"/>
    </source>
</evidence>
<gene>
    <name evidence="10" type="ORF">CYLTODRAFT_408262</name>
</gene>
<keyword evidence="6" id="KW-0862">Zinc</keyword>
<dbReference type="GO" id="GO:0004222">
    <property type="term" value="F:metalloendopeptidase activity"/>
    <property type="evidence" value="ECO:0007669"/>
    <property type="project" value="InterPro"/>
</dbReference>
<dbReference type="InterPro" id="IPR029463">
    <property type="entry name" value="Lys_MEP"/>
</dbReference>
<reference evidence="10 11" key="1">
    <citation type="journal article" date="2015" name="Fungal Genet. Biol.">
        <title>Evolution of novel wood decay mechanisms in Agaricales revealed by the genome sequences of Fistulina hepatica and Cylindrobasidium torrendii.</title>
        <authorList>
            <person name="Floudas D."/>
            <person name="Held B.W."/>
            <person name="Riley R."/>
            <person name="Nagy L.G."/>
            <person name="Koehler G."/>
            <person name="Ransdell A.S."/>
            <person name="Younus H."/>
            <person name="Chow J."/>
            <person name="Chiniquy J."/>
            <person name="Lipzen A."/>
            <person name="Tritt A."/>
            <person name="Sun H."/>
            <person name="Haridas S."/>
            <person name="LaButti K."/>
            <person name="Ohm R.A."/>
            <person name="Kues U."/>
            <person name="Blanchette R.A."/>
            <person name="Grigoriev I.V."/>
            <person name="Minto R.E."/>
            <person name="Hibbett D.S."/>
        </authorList>
    </citation>
    <scope>NUCLEOTIDE SEQUENCE [LARGE SCALE GENOMIC DNA]</scope>
    <source>
        <strain evidence="10 11">FP15055 ss-10</strain>
    </source>
</reference>
<feature type="domain" description="Lysine-specific metallo-endopeptidase" evidence="9">
    <location>
        <begin position="207"/>
        <end position="340"/>
    </location>
</feature>
<dbReference type="Pfam" id="PF14521">
    <property type="entry name" value="Aspzincin_M35"/>
    <property type="match status" value="1"/>
</dbReference>
<dbReference type="Gene3D" id="3.40.390.10">
    <property type="entry name" value="Collagenase (Catalytic Domain)"/>
    <property type="match status" value="1"/>
</dbReference>
<evidence type="ECO:0000313" key="11">
    <source>
        <dbReference type="Proteomes" id="UP000054007"/>
    </source>
</evidence>
<dbReference type="InterPro" id="IPR024079">
    <property type="entry name" value="MetalloPept_cat_dom_sf"/>
</dbReference>
<dbReference type="AlphaFoldDB" id="A0A0D7BLI7"/>
<evidence type="ECO:0000256" key="3">
    <source>
        <dbReference type="ARBA" id="ARBA00022670"/>
    </source>
</evidence>
<dbReference type="SUPFAM" id="SSF55486">
    <property type="entry name" value="Metalloproteases ('zincins'), catalytic domain"/>
    <property type="match status" value="1"/>
</dbReference>